<dbReference type="PROSITE" id="PS50928">
    <property type="entry name" value="ABC_TM1"/>
    <property type="match status" value="1"/>
</dbReference>
<evidence type="ECO:0000256" key="7">
    <source>
        <dbReference type="RuleBase" id="RU363032"/>
    </source>
</evidence>
<dbReference type="EMBL" id="DWWS01000018">
    <property type="protein sequence ID" value="HJC23007.1"/>
    <property type="molecule type" value="Genomic_DNA"/>
</dbReference>
<evidence type="ECO:0000256" key="1">
    <source>
        <dbReference type="ARBA" id="ARBA00004651"/>
    </source>
</evidence>
<comment type="subcellular location">
    <subcellularLocation>
        <location evidence="1 7">Cell membrane</location>
        <topology evidence="1 7">Multi-pass membrane protein</topology>
    </subcellularLocation>
</comment>
<proteinExistence type="inferred from homology"/>
<dbReference type="AlphaFoldDB" id="A0A9D2NES3"/>
<dbReference type="PANTHER" id="PTHR43227">
    <property type="entry name" value="BLL4140 PROTEIN"/>
    <property type="match status" value="1"/>
</dbReference>
<sequence length="319" mass="36058">MAKGATAKPLKPSGKSLGKRLWNQRYLFLLMIPALVWVILICYAPMTGLYMAFTNYRPSQNGYWYDLLNAPFVGLDWFEYFFDNDFKMIMRNTLATSLLTLLFSFPAPILIAVFLNEVKNIRVKKFVQTASYLPYFISWVIASNIFLTFLSGSGVVNDLLVALHIIDEPILFFQKGEYFWWIIAFANTWKNMGYNAIIYLAAISGVDQGLYEAAEVDGANRVQKIWHITLPAIRGTICIMLILAVGGILTTGFEQQLLMGNNAILNYSDVLDTYAYRYGLTKGMYSYGTAVGMFKSVVSFILVMCANKITSKLNDTALF</sequence>
<evidence type="ECO:0000313" key="9">
    <source>
        <dbReference type="EMBL" id="HJC23007.1"/>
    </source>
</evidence>
<keyword evidence="4 7" id="KW-0812">Transmembrane</keyword>
<name>A0A9D2NES3_9FIRM</name>
<feature type="transmembrane region" description="Helical" evidence="7">
    <location>
        <begin position="135"/>
        <end position="156"/>
    </location>
</feature>
<feature type="transmembrane region" description="Helical" evidence="7">
    <location>
        <begin position="231"/>
        <end position="253"/>
    </location>
</feature>
<dbReference type="Gene3D" id="1.10.3720.10">
    <property type="entry name" value="MetI-like"/>
    <property type="match status" value="1"/>
</dbReference>
<dbReference type="PANTHER" id="PTHR43227:SF11">
    <property type="entry name" value="BLL4140 PROTEIN"/>
    <property type="match status" value="1"/>
</dbReference>
<comment type="caution">
    <text evidence="9">The sequence shown here is derived from an EMBL/GenBank/DDBJ whole genome shotgun (WGS) entry which is preliminary data.</text>
</comment>
<dbReference type="InterPro" id="IPR000515">
    <property type="entry name" value="MetI-like"/>
</dbReference>
<dbReference type="GO" id="GO:0055085">
    <property type="term" value="P:transmembrane transport"/>
    <property type="evidence" value="ECO:0007669"/>
    <property type="project" value="InterPro"/>
</dbReference>
<feature type="transmembrane region" description="Helical" evidence="7">
    <location>
        <begin position="26"/>
        <end position="51"/>
    </location>
</feature>
<dbReference type="CDD" id="cd06261">
    <property type="entry name" value="TM_PBP2"/>
    <property type="match status" value="1"/>
</dbReference>
<dbReference type="SUPFAM" id="SSF161098">
    <property type="entry name" value="MetI-like"/>
    <property type="match status" value="1"/>
</dbReference>
<dbReference type="InterPro" id="IPR050809">
    <property type="entry name" value="UgpAE/MalFG_permease"/>
</dbReference>
<keyword evidence="6 7" id="KW-0472">Membrane</keyword>
<protein>
    <submittedName>
        <fullName evidence="9">ABC transporter permease subunit</fullName>
    </submittedName>
</protein>
<evidence type="ECO:0000256" key="5">
    <source>
        <dbReference type="ARBA" id="ARBA00022989"/>
    </source>
</evidence>
<evidence type="ECO:0000259" key="8">
    <source>
        <dbReference type="PROSITE" id="PS50928"/>
    </source>
</evidence>
<keyword evidence="5 7" id="KW-1133">Transmembrane helix</keyword>
<comment type="similarity">
    <text evidence="7">Belongs to the binding-protein-dependent transport system permease family.</text>
</comment>
<feature type="domain" description="ABC transmembrane type-1" evidence="8">
    <location>
        <begin position="90"/>
        <end position="306"/>
    </location>
</feature>
<organism evidence="9 10">
    <name type="scientific">Candidatus Eisenbergiella merdavium</name>
    <dbReference type="NCBI Taxonomy" id="2838551"/>
    <lineage>
        <taxon>Bacteria</taxon>
        <taxon>Bacillati</taxon>
        <taxon>Bacillota</taxon>
        <taxon>Clostridia</taxon>
        <taxon>Lachnospirales</taxon>
        <taxon>Lachnospiraceae</taxon>
        <taxon>Eisenbergiella</taxon>
    </lineage>
</organism>
<evidence type="ECO:0000313" key="10">
    <source>
        <dbReference type="Proteomes" id="UP000823891"/>
    </source>
</evidence>
<gene>
    <name evidence="9" type="ORF">H9761_04800</name>
</gene>
<evidence type="ECO:0000256" key="2">
    <source>
        <dbReference type="ARBA" id="ARBA00022448"/>
    </source>
</evidence>
<dbReference type="InterPro" id="IPR035906">
    <property type="entry name" value="MetI-like_sf"/>
</dbReference>
<evidence type="ECO:0000256" key="3">
    <source>
        <dbReference type="ARBA" id="ARBA00022475"/>
    </source>
</evidence>
<dbReference type="Pfam" id="PF00528">
    <property type="entry name" value="BPD_transp_1"/>
    <property type="match status" value="1"/>
</dbReference>
<dbReference type="GO" id="GO:0005886">
    <property type="term" value="C:plasma membrane"/>
    <property type="evidence" value="ECO:0007669"/>
    <property type="project" value="UniProtKB-SubCell"/>
</dbReference>
<reference evidence="9" key="1">
    <citation type="journal article" date="2021" name="PeerJ">
        <title>Extensive microbial diversity within the chicken gut microbiome revealed by metagenomics and culture.</title>
        <authorList>
            <person name="Gilroy R."/>
            <person name="Ravi A."/>
            <person name="Getino M."/>
            <person name="Pursley I."/>
            <person name="Horton D.L."/>
            <person name="Alikhan N.F."/>
            <person name="Baker D."/>
            <person name="Gharbi K."/>
            <person name="Hall N."/>
            <person name="Watson M."/>
            <person name="Adriaenssens E.M."/>
            <person name="Foster-Nyarko E."/>
            <person name="Jarju S."/>
            <person name="Secka A."/>
            <person name="Antonio M."/>
            <person name="Oren A."/>
            <person name="Chaudhuri R.R."/>
            <person name="La Ragione R."/>
            <person name="Hildebrand F."/>
            <person name="Pallen M.J."/>
        </authorList>
    </citation>
    <scope>NUCLEOTIDE SEQUENCE</scope>
    <source>
        <strain evidence="9">USAMLcec2-132</strain>
    </source>
</reference>
<keyword evidence="3" id="KW-1003">Cell membrane</keyword>
<feature type="transmembrane region" description="Helical" evidence="7">
    <location>
        <begin position="284"/>
        <end position="306"/>
    </location>
</feature>
<keyword evidence="2 7" id="KW-0813">Transport</keyword>
<reference evidence="9" key="2">
    <citation type="submission" date="2021-04" db="EMBL/GenBank/DDBJ databases">
        <authorList>
            <person name="Gilroy R."/>
        </authorList>
    </citation>
    <scope>NUCLEOTIDE SEQUENCE</scope>
    <source>
        <strain evidence="9">USAMLcec2-132</strain>
    </source>
</reference>
<evidence type="ECO:0000256" key="4">
    <source>
        <dbReference type="ARBA" id="ARBA00022692"/>
    </source>
</evidence>
<accession>A0A9D2NES3</accession>
<evidence type="ECO:0000256" key="6">
    <source>
        <dbReference type="ARBA" id="ARBA00023136"/>
    </source>
</evidence>
<dbReference type="Proteomes" id="UP000823891">
    <property type="component" value="Unassembled WGS sequence"/>
</dbReference>
<feature type="transmembrane region" description="Helical" evidence="7">
    <location>
        <begin position="94"/>
        <end position="115"/>
    </location>
</feature>